<dbReference type="SUPFAM" id="SSF55846">
    <property type="entry name" value="N-acetylmuramoyl-L-alanine amidase-like"/>
    <property type="match status" value="1"/>
</dbReference>
<keyword evidence="5" id="KW-1185">Reference proteome</keyword>
<dbReference type="PANTHER" id="PTHR11022:SF41">
    <property type="entry name" value="PEPTIDOGLYCAN-RECOGNITION PROTEIN LC-RELATED"/>
    <property type="match status" value="1"/>
</dbReference>
<dbReference type="EMBL" id="LT899436">
    <property type="protein sequence ID" value="SNR16527.1"/>
    <property type="molecule type" value="Genomic_DNA"/>
</dbReference>
<sequence>MNEEAANPSGKSKRKRMRKITHIVIHCTATVSGREFSTKDIDLWHKKRGWKGIGYHYVIKLDGTIEQGRPEYKIGAHVKGHNRNSIGIVYVGGLNKRLSPKDTRNRKQKRALKSLLLNLKEKYPQAEILGHRDFSRDINKNGIIEPFEFIKACPCFDAQKEYCDL</sequence>
<evidence type="ECO:0000259" key="2">
    <source>
        <dbReference type="SMART" id="SM00644"/>
    </source>
</evidence>
<dbReference type="SMART" id="SM00701">
    <property type="entry name" value="PGRP"/>
    <property type="match status" value="1"/>
</dbReference>
<accession>A0A238UBE2</accession>
<gene>
    <name evidence="4" type="ORF">TJEJU_2855</name>
</gene>
<dbReference type="GO" id="GO:0009253">
    <property type="term" value="P:peptidoglycan catabolic process"/>
    <property type="evidence" value="ECO:0007669"/>
    <property type="project" value="InterPro"/>
</dbReference>
<evidence type="ECO:0000259" key="3">
    <source>
        <dbReference type="SMART" id="SM00701"/>
    </source>
</evidence>
<dbReference type="InterPro" id="IPR002502">
    <property type="entry name" value="Amidase_domain"/>
</dbReference>
<protein>
    <submittedName>
        <fullName evidence="4">N-acetylmuramoyl-L-alanine amidase</fullName>
        <ecNumber evidence="4">3.5.1.28</ecNumber>
    </submittedName>
</protein>
<evidence type="ECO:0000313" key="4">
    <source>
        <dbReference type="EMBL" id="SNR16527.1"/>
    </source>
</evidence>
<dbReference type="InterPro" id="IPR015510">
    <property type="entry name" value="PGRP"/>
</dbReference>
<dbReference type="Pfam" id="PF01510">
    <property type="entry name" value="Amidase_2"/>
    <property type="match status" value="1"/>
</dbReference>
<feature type="domain" description="N-acetylmuramoyl-L-alanine amidase" evidence="2">
    <location>
        <begin position="9"/>
        <end position="143"/>
    </location>
</feature>
<dbReference type="EC" id="3.5.1.28" evidence="4"/>
<reference evidence="4 5" key="1">
    <citation type="submission" date="2017-07" db="EMBL/GenBank/DDBJ databases">
        <authorList>
            <person name="Sun Z.S."/>
            <person name="Albrecht U."/>
            <person name="Echele G."/>
            <person name="Lee C.C."/>
        </authorList>
    </citation>
    <scope>NUCLEOTIDE SEQUENCE [LARGE SCALE GENOMIC DNA]</scope>
    <source>
        <strain evidence="5">type strain: KCTC 22618</strain>
    </source>
</reference>
<dbReference type="AlphaFoldDB" id="A0A238UBE2"/>
<proteinExistence type="inferred from homology"/>
<feature type="domain" description="Peptidoglycan recognition protein family" evidence="3">
    <location>
        <begin position="5"/>
        <end position="135"/>
    </location>
</feature>
<organism evidence="4 5">
    <name type="scientific">Tenacibaculum jejuense</name>
    <dbReference type="NCBI Taxonomy" id="584609"/>
    <lineage>
        <taxon>Bacteria</taxon>
        <taxon>Pseudomonadati</taxon>
        <taxon>Bacteroidota</taxon>
        <taxon>Flavobacteriia</taxon>
        <taxon>Flavobacteriales</taxon>
        <taxon>Flavobacteriaceae</taxon>
        <taxon>Tenacibaculum</taxon>
    </lineage>
</organism>
<dbReference type="KEGG" id="tje:TJEJU_2855"/>
<evidence type="ECO:0000313" key="5">
    <source>
        <dbReference type="Proteomes" id="UP000215214"/>
    </source>
</evidence>
<dbReference type="CDD" id="cd06583">
    <property type="entry name" value="PGRP"/>
    <property type="match status" value="1"/>
</dbReference>
<dbReference type="GO" id="GO:0008270">
    <property type="term" value="F:zinc ion binding"/>
    <property type="evidence" value="ECO:0007669"/>
    <property type="project" value="InterPro"/>
</dbReference>
<dbReference type="Proteomes" id="UP000215214">
    <property type="component" value="Chromosome TJEJU"/>
</dbReference>
<keyword evidence="4" id="KW-0378">Hydrolase</keyword>
<dbReference type="SMART" id="SM00644">
    <property type="entry name" value="Ami_2"/>
    <property type="match status" value="1"/>
</dbReference>
<name>A0A238UBE2_9FLAO</name>
<dbReference type="GO" id="GO:0008745">
    <property type="term" value="F:N-acetylmuramoyl-L-alanine amidase activity"/>
    <property type="evidence" value="ECO:0007669"/>
    <property type="project" value="UniProtKB-EC"/>
</dbReference>
<dbReference type="PROSITE" id="PS00018">
    <property type="entry name" value="EF_HAND_1"/>
    <property type="match status" value="1"/>
</dbReference>
<comment type="similarity">
    <text evidence="1">Belongs to the N-acetylmuramoyl-L-alanine amidase 2 family.</text>
</comment>
<evidence type="ECO:0000256" key="1">
    <source>
        <dbReference type="ARBA" id="ARBA00007553"/>
    </source>
</evidence>
<dbReference type="InterPro" id="IPR006619">
    <property type="entry name" value="PGRP_domain_met/bac"/>
</dbReference>
<dbReference type="Gene3D" id="3.40.80.10">
    <property type="entry name" value="Peptidoglycan recognition protein-like"/>
    <property type="match status" value="1"/>
</dbReference>
<dbReference type="FunFam" id="3.40.80.10:FF:000008">
    <property type="entry name" value="N-acetylmuramoyl-L-alanine amidase"/>
    <property type="match status" value="1"/>
</dbReference>
<dbReference type="PANTHER" id="PTHR11022">
    <property type="entry name" value="PEPTIDOGLYCAN RECOGNITION PROTEIN"/>
    <property type="match status" value="1"/>
</dbReference>
<dbReference type="InterPro" id="IPR036505">
    <property type="entry name" value="Amidase/PGRP_sf"/>
</dbReference>
<dbReference type="InterPro" id="IPR018247">
    <property type="entry name" value="EF_Hand_1_Ca_BS"/>
</dbReference>